<name>A0A2P7SA51_9HYPH</name>
<dbReference type="OrthoDB" id="9814751at2"/>
<dbReference type="PANTHER" id="PTHR46797:SF1">
    <property type="entry name" value="METHYLPHOSPHONATE SYNTHASE"/>
    <property type="match status" value="1"/>
</dbReference>
<protein>
    <submittedName>
        <fullName evidence="4">Cupin</fullName>
    </submittedName>
</protein>
<organism evidence="4 5">
    <name type="scientific">Kumtagia ephedrae</name>
    <dbReference type="NCBI Taxonomy" id="2116701"/>
    <lineage>
        <taxon>Bacteria</taxon>
        <taxon>Pseudomonadati</taxon>
        <taxon>Pseudomonadota</taxon>
        <taxon>Alphaproteobacteria</taxon>
        <taxon>Hyphomicrobiales</taxon>
        <taxon>Phyllobacteriaceae</taxon>
        <taxon>Kumtagia</taxon>
    </lineage>
</organism>
<dbReference type="SUPFAM" id="SSF51182">
    <property type="entry name" value="RmlC-like cupins"/>
    <property type="match status" value="1"/>
</dbReference>
<sequence>MPSRNAANAVVDEAAPEADKPNGVGPRIKAFRTARRVSLRQLAEMTGTTASFISQLERNLCGASSSTLIRIAAALDLGIKDLFDDSDAPRHKVLRREARPALPVSEGCRKMLLSRRPIHEFEVYAGHFDVGGSTGAEAYTHGGRHEMFVVLKGTVELTLGEERFVLREGDSVEYATSTPHRTANVGDTPAEVLWIIAPPTSGPVELDRYMARKPLASG</sequence>
<dbReference type="InterPro" id="IPR010982">
    <property type="entry name" value="Lambda_DNA-bd_dom_sf"/>
</dbReference>
<dbReference type="GO" id="GO:0003700">
    <property type="term" value="F:DNA-binding transcription factor activity"/>
    <property type="evidence" value="ECO:0007669"/>
    <property type="project" value="TreeGrafter"/>
</dbReference>
<evidence type="ECO:0000313" key="4">
    <source>
        <dbReference type="EMBL" id="PSJ59185.1"/>
    </source>
</evidence>
<dbReference type="InterPro" id="IPR013096">
    <property type="entry name" value="Cupin_2"/>
</dbReference>
<dbReference type="CDD" id="cd00093">
    <property type="entry name" value="HTH_XRE"/>
    <property type="match status" value="1"/>
</dbReference>
<evidence type="ECO:0000313" key="5">
    <source>
        <dbReference type="Proteomes" id="UP000241229"/>
    </source>
</evidence>
<dbReference type="InterPro" id="IPR011051">
    <property type="entry name" value="RmlC_Cupin_sf"/>
</dbReference>
<dbReference type="PROSITE" id="PS50943">
    <property type="entry name" value="HTH_CROC1"/>
    <property type="match status" value="1"/>
</dbReference>
<dbReference type="GO" id="GO:0005829">
    <property type="term" value="C:cytosol"/>
    <property type="evidence" value="ECO:0007669"/>
    <property type="project" value="TreeGrafter"/>
</dbReference>
<comment type="caution">
    <text evidence="4">The sequence shown here is derived from an EMBL/GenBank/DDBJ whole genome shotgun (WGS) entry which is preliminary data.</text>
</comment>
<dbReference type="CDD" id="cd02209">
    <property type="entry name" value="cupin_XRE_C"/>
    <property type="match status" value="1"/>
</dbReference>
<dbReference type="AlphaFoldDB" id="A0A2P7SA51"/>
<proteinExistence type="predicted"/>
<dbReference type="Gene3D" id="1.10.260.40">
    <property type="entry name" value="lambda repressor-like DNA-binding domains"/>
    <property type="match status" value="1"/>
</dbReference>
<keyword evidence="1" id="KW-0238">DNA-binding</keyword>
<feature type="domain" description="HTH cro/C1-type" evidence="3">
    <location>
        <begin position="28"/>
        <end position="82"/>
    </location>
</feature>
<dbReference type="SUPFAM" id="SSF47413">
    <property type="entry name" value="lambda repressor-like DNA-binding domains"/>
    <property type="match status" value="1"/>
</dbReference>
<evidence type="ECO:0000256" key="1">
    <source>
        <dbReference type="ARBA" id="ARBA00023125"/>
    </source>
</evidence>
<feature type="region of interest" description="Disordered" evidence="2">
    <location>
        <begin position="1"/>
        <end position="26"/>
    </location>
</feature>
<dbReference type="SMART" id="SM00530">
    <property type="entry name" value="HTH_XRE"/>
    <property type="match status" value="1"/>
</dbReference>
<gene>
    <name evidence="4" type="ORF">C7I84_14325</name>
</gene>
<evidence type="ECO:0000259" key="3">
    <source>
        <dbReference type="PROSITE" id="PS50943"/>
    </source>
</evidence>
<dbReference type="Proteomes" id="UP000241229">
    <property type="component" value="Unassembled WGS sequence"/>
</dbReference>
<keyword evidence="5" id="KW-1185">Reference proteome</keyword>
<dbReference type="InterPro" id="IPR014710">
    <property type="entry name" value="RmlC-like_jellyroll"/>
</dbReference>
<evidence type="ECO:0000256" key="2">
    <source>
        <dbReference type="SAM" id="MobiDB-lite"/>
    </source>
</evidence>
<dbReference type="GO" id="GO:0003677">
    <property type="term" value="F:DNA binding"/>
    <property type="evidence" value="ECO:0007669"/>
    <property type="project" value="UniProtKB-KW"/>
</dbReference>
<dbReference type="InterPro" id="IPR001387">
    <property type="entry name" value="Cro/C1-type_HTH"/>
</dbReference>
<dbReference type="PANTHER" id="PTHR46797">
    <property type="entry name" value="HTH-TYPE TRANSCRIPTIONAL REGULATOR"/>
    <property type="match status" value="1"/>
</dbReference>
<dbReference type="Pfam" id="PF07883">
    <property type="entry name" value="Cupin_2"/>
    <property type="match status" value="1"/>
</dbReference>
<dbReference type="EMBL" id="PXYK01000012">
    <property type="protein sequence ID" value="PSJ59185.1"/>
    <property type="molecule type" value="Genomic_DNA"/>
</dbReference>
<dbReference type="Pfam" id="PF01381">
    <property type="entry name" value="HTH_3"/>
    <property type="match status" value="1"/>
</dbReference>
<dbReference type="RefSeq" id="WP_106772869.1">
    <property type="nucleotide sequence ID" value="NZ_PXYK01000012.1"/>
</dbReference>
<dbReference type="Gene3D" id="2.60.120.10">
    <property type="entry name" value="Jelly Rolls"/>
    <property type="match status" value="1"/>
</dbReference>
<reference evidence="4 5" key="1">
    <citation type="submission" date="2018-03" db="EMBL/GenBank/DDBJ databases">
        <title>The draft genome of Mesorhizobium sp. 6GN-30.</title>
        <authorList>
            <person name="Liu L."/>
            <person name="Li L."/>
            <person name="Wang T."/>
            <person name="Zhang X."/>
            <person name="Liang L."/>
        </authorList>
    </citation>
    <scope>NUCLEOTIDE SEQUENCE [LARGE SCALE GENOMIC DNA]</scope>
    <source>
        <strain evidence="4 5">6GN30</strain>
    </source>
</reference>
<dbReference type="InterPro" id="IPR050807">
    <property type="entry name" value="TransReg_Diox_bact_type"/>
</dbReference>
<accession>A0A2P7SA51</accession>